<feature type="compositionally biased region" description="Low complexity" evidence="1">
    <location>
        <begin position="133"/>
        <end position="149"/>
    </location>
</feature>
<evidence type="ECO:0000313" key="2">
    <source>
        <dbReference type="EMBL" id="PUA42049.1"/>
    </source>
</evidence>
<dbReference type="AlphaFoldDB" id="A0A2T6GD14"/>
<sequence>MPSTDSEMLRCRWPLVFALVLLGNGGQVVASDVQSPVRVADQIPEPSGLSGSWSLSAGWLETGVCGSGQACGKLIELQAFSGKMLDAAPLDADGAGVVTDQEAFSTGTGFVDGLPGRAGVSSHQPRKIVSAPGGASSSLEQRSSGGSRRILWRQIQ</sequence>
<dbReference type="Proteomes" id="UP000244178">
    <property type="component" value="Unassembled WGS sequence"/>
</dbReference>
<feature type="region of interest" description="Disordered" evidence="1">
    <location>
        <begin position="116"/>
        <end position="156"/>
    </location>
</feature>
<evidence type="ECO:0000313" key="3">
    <source>
        <dbReference type="Proteomes" id="UP000244178"/>
    </source>
</evidence>
<reference evidence="2 3" key="1">
    <citation type="submission" date="2018-03" db="EMBL/GenBank/DDBJ databases">
        <title>Draft genome sequence of the plant growth promoting rhizobacterium Pseudomonas protegens strain BNJ-SS-45 isolated from wheat (Triticum aestivum) rhizosphere.</title>
        <authorList>
            <person name="Bajpai A."/>
            <person name="Shende K."/>
            <person name="Meena N."/>
            <person name="Upadhyayula S.R."/>
            <person name="Suravajhala P."/>
            <person name="Medicherla K.M."/>
            <person name="Johri B.N."/>
        </authorList>
    </citation>
    <scope>NUCLEOTIDE SEQUENCE [LARGE SCALE GENOMIC DNA]</scope>
    <source>
        <strain evidence="2 3">BNJ-SS-45</strain>
    </source>
</reference>
<dbReference type="RefSeq" id="WP_108546217.1">
    <property type="nucleotide sequence ID" value="NZ_PYJM01000008.1"/>
</dbReference>
<accession>A0A2T6GD14</accession>
<evidence type="ECO:0000256" key="1">
    <source>
        <dbReference type="SAM" id="MobiDB-lite"/>
    </source>
</evidence>
<dbReference type="EMBL" id="PYJM01000008">
    <property type="protein sequence ID" value="PUA42049.1"/>
    <property type="molecule type" value="Genomic_DNA"/>
</dbReference>
<name>A0A2T6GD14_9PSED</name>
<protein>
    <submittedName>
        <fullName evidence="2">Uncharacterized protein</fullName>
    </submittedName>
</protein>
<gene>
    <name evidence="2" type="ORF">C5U62_29845</name>
</gene>
<organism evidence="2 3">
    <name type="scientific">Pseudomonas protegens</name>
    <dbReference type="NCBI Taxonomy" id="380021"/>
    <lineage>
        <taxon>Bacteria</taxon>
        <taxon>Pseudomonadati</taxon>
        <taxon>Pseudomonadota</taxon>
        <taxon>Gammaproteobacteria</taxon>
        <taxon>Pseudomonadales</taxon>
        <taxon>Pseudomonadaceae</taxon>
        <taxon>Pseudomonas</taxon>
    </lineage>
</organism>
<proteinExistence type="predicted"/>
<comment type="caution">
    <text evidence="2">The sequence shown here is derived from an EMBL/GenBank/DDBJ whole genome shotgun (WGS) entry which is preliminary data.</text>
</comment>